<evidence type="ECO:0000259" key="6">
    <source>
        <dbReference type="PROSITE" id="PS50089"/>
    </source>
</evidence>
<dbReference type="InterPro" id="IPR017907">
    <property type="entry name" value="Znf_RING_CS"/>
</dbReference>
<evidence type="ECO:0000313" key="7">
    <source>
        <dbReference type="EMBL" id="RYO82155.1"/>
    </source>
</evidence>
<dbReference type="SMART" id="SM00184">
    <property type="entry name" value="RING"/>
    <property type="match status" value="1"/>
</dbReference>
<evidence type="ECO:0000256" key="3">
    <source>
        <dbReference type="ARBA" id="ARBA00022833"/>
    </source>
</evidence>
<evidence type="ECO:0000256" key="5">
    <source>
        <dbReference type="SAM" id="MobiDB-lite"/>
    </source>
</evidence>
<evidence type="ECO:0000256" key="2">
    <source>
        <dbReference type="ARBA" id="ARBA00022771"/>
    </source>
</evidence>
<evidence type="ECO:0000256" key="1">
    <source>
        <dbReference type="ARBA" id="ARBA00022723"/>
    </source>
</evidence>
<dbReference type="SUPFAM" id="SSF57850">
    <property type="entry name" value="RING/U-box"/>
    <property type="match status" value="1"/>
</dbReference>
<dbReference type="Gene3D" id="3.30.40.10">
    <property type="entry name" value="Zinc/RING finger domain, C3HC4 (zinc finger)"/>
    <property type="match status" value="1"/>
</dbReference>
<reference evidence="7 8" key="1">
    <citation type="submission" date="2018-06" db="EMBL/GenBank/DDBJ databases">
        <title>Complete Genomes of Monosporascus.</title>
        <authorList>
            <person name="Robinson A.J."/>
            <person name="Natvig D.O."/>
        </authorList>
    </citation>
    <scope>NUCLEOTIDE SEQUENCE [LARGE SCALE GENOMIC DNA]</scope>
    <source>
        <strain evidence="7 8">CBS 609.92</strain>
    </source>
</reference>
<evidence type="ECO:0000313" key="8">
    <source>
        <dbReference type="Proteomes" id="UP000294003"/>
    </source>
</evidence>
<feature type="domain" description="RING-type" evidence="6">
    <location>
        <begin position="62"/>
        <end position="108"/>
    </location>
</feature>
<feature type="compositionally biased region" description="Basic residues" evidence="5">
    <location>
        <begin position="13"/>
        <end position="22"/>
    </location>
</feature>
<feature type="compositionally biased region" description="Pro residues" evidence="5">
    <location>
        <begin position="46"/>
        <end position="58"/>
    </location>
</feature>
<dbReference type="InterPro" id="IPR013083">
    <property type="entry name" value="Znf_RING/FYVE/PHD"/>
</dbReference>
<dbReference type="PROSITE" id="PS50089">
    <property type="entry name" value="ZF_RING_2"/>
    <property type="match status" value="1"/>
</dbReference>
<evidence type="ECO:0000256" key="4">
    <source>
        <dbReference type="PROSITE-ProRule" id="PRU00175"/>
    </source>
</evidence>
<feature type="region of interest" description="Disordered" evidence="5">
    <location>
        <begin position="1"/>
        <end position="61"/>
    </location>
</feature>
<sequence length="331" mass="35145">MGQSSSTSAKPPPSRHHHHHHSSSGSTSGSKEKKAKTKEQTTGSTPHPPTPPPPPPRPGAKCAVCTTPLTTPPLPPTRQLACGHFYCRDCLRQLVAAQLDAGNPAPECCHDEPVSHRDVRWADRGGPLLARLKALRDDDGAARQLAWRQAQQNEAAPANNDTASAAALRERNARDGTDNLDVIYREAAAGAVTICFFCGAAIERAARPGCDDVVCVCGNRIKYSSGDEGGSTASWFARHGGPEPAVQKFAPQWILAEAEIARKRERKAKSRELAARYAVPGQPTPSAVPAAAPGSTRAMTDSAAVDSVPDFAYHFSGLRPDSSNPTPPRPD</sequence>
<gene>
    <name evidence="7" type="ORF">DL762_006775</name>
</gene>
<protein>
    <recommendedName>
        <fullName evidence="6">RING-type domain-containing protein</fullName>
    </recommendedName>
</protein>
<keyword evidence="2 4" id="KW-0863">Zinc-finger</keyword>
<dbReference type="InterPro" id="IPR001841">
    <property type="entry name" value="Znf_RING"/>
</dbReference>
<dbReference type="Pfam" id="PF00097">
    <property type="entry name" value="zf-C3HC4"/>
    <property type="match status" value="1"/>
</dbReference>
<keyword evidence="3" id="KW-0862">Zinc</keyword>
<organism evidence="7 8">
    <name type="scientific">Monosporascus cannonballus</name>
    <dbReference type="NCBI Taxonomy" id="155416"/>
    <lineage>
        <taxon>Eukaryota</taxon>
        <taxon>Fungi</taxon>
        <taxon>Dikarya</taxon>
        <taxon>Ascomycota</taxon>
        <taxon>Pezizomycotina</taxon>
        <taxon>Sordariomycetes</taxon>
        <taxon>Xylariomycetidae</taxon>
        <taxon>Xylariales</taxon>
        <taxon>Xylariales incertae sedis</taxon>
        <taxon>Monosporascus</taxon>
    </lineage>
</organism>
<comment type="caution">
    <text evidence="7">The sequence shown here is derived from an EMBL/GenBank/DDBJ whole genome shotgun (WGS) entry which is preliminary data.</text>
</comment>
<accession>A0ABY0H133</accession>
<keyword evidence="1" id="KW-0479">Metal-binding</keyword>
<dbReference type="Proteomes" id="UP000294003">
    <property type="component" value="Unassembled WGS sequence"/>
</dbReference>
<proteinExistence type="predicted"/>
<dbReference type="PROSITE" id="PS00518">
    <property type="entry name" value="ZF_RING_1"/>
    <property type="match status" value="1"/>
</dbReference>
<keyword evidence="8" id="KW-1185">Reference proteome</keyword>
<name>A0ABY0H133_9PEZI</name>
<dbReference type="InterPro" id="IPR018957">
    <property type="entry name" value="Znf_C3HC4_RING-type"/>
</dbReference>
<dbReference type="EMBL" id="QJNS01000225">
    <property type="protein sequence ID" value="RYO82155.1"/>
    <property type="molecule type" value="Genomic_DNA"/>
</dbReference>